<evidence type="ECO:0000259" key="6">
    <source>
        <dbReference type="PROSITE" id="PS50043"/>
    </source>
</evidence>
<dbReference type="GO" id="GO:0003677">
    <property type="term" value="F:DNA binding"/>
    <property type="evidence" value="ECO:0007669"/>
    <property type="project" value="UniProtKB-KW"/>
</dbReference>
<dbReference type="Proteomes" id="UP000278327">
    <property type="component" value="Unassembled WGS sequence"/>
</dbReference>
<feature type="transmembrane region" description="Helical" evidence="5">
    <location>
        <begin position="346"/>
        <end position="365"/>
    </location>
</feature>
<dbReference type="Pfam" id="PF00196">
    <property type="entry name" value="GerE"/>
    <property type="match status" value="1"/>
</dbReference>
<keyword evidence="1" id="KW-0805">Transcription regulation</keyword>
<dbReference type="PROSITE" id="PS50043">
    <property type="entry name" value="HTH_LUXR_2"/>
    <property type="match status" value="1"/>
</dbReference>
<evidence type="ECO:0000256" key="3">
    <source>
        <dbReference type="ARBA" id="ARBA00023163"/>
    </source>
</evidence>
<dbReference type="PANTHER" id="PTHR44688:SF16">
    <property type="entry name" value="DNA-BINDING TRANSCRIPTIONAL ACTIVATOR DEVR_DOSR"/>
    <property type="match status" value="1"/>
</dbReference>
<dbReference type="AlphaFoldDB" id="A0A3N0AWJ0"/>
<feature type="transmembrane region" description="Helical" evidence="5">
    <location>
        <begin position="371"/>
        <end position="392"/>
    </location>
</feature>
<keyword evidence="5" id="KW-0472">Membrane</keyword>
<name>A0A3N0AWJ0_9ACTN</name>
<dbReference type="InterPro" id="IPR016032">
    <property type="entry name" value="Sig_transdc_resp-reg_C-effctor"/>
</dbReference>
<evidence type="ECO:0000256" key="2">
    <source>
        <dbReference type="ARBA" id="ARBA00023125"/>
    </source>
</evidence>
<dbReference type="SUPFAM" id="SSF46894">
    <property type="entry name" value="C-terminal effector domain of the bipartite response regulators"/>
    <property type="match status" value="1"/>
</dbReference>
<dbReference type="CDD" id="cd06170">
    <property type="entry name" value="LuxR_C_like"/>
    <property type="match status" value="1"/>
</dbReference>
<feature type="transmembrane region" description="Helical" evidence="5">
    <location>
        <begin position="213"/>
        <end position="231"/>
    </location>
</feature>
<feature type="transmembrane region" description="Helical" evidence="5">
    <location>
        <begin position="82"/>
        <end position="102"/>
    </location>
</feature>
<accession>A0A3N0AWJ0</accession>
<reference evidence="7 8" key="1">
    <citation type="journal article" date="2019" name="Microbiol. Resour. Announc.">
        <title>Draft Genome Sequences of Type Strains of Gordonibacter faecihominis, Paraeggerthella hongkongensis, Parvibacter caecicola,Slackia equolifaciens, Slackia faecicanis, and Slackia isoflavoniconvertens.</title>
        <authorList>
            <person name="Danylec N."/>
            <person name="Stoll D.A."/>
            <person name="Dotsch A."/>
            <person name="Huch M."/>
        </authorList>
    </citation>
    <scope>NUCLEOTIDE SEQUENCE [LARGE SCALE GENOMIC DNA]</scope>
    <source>
        <strain evidence="7 8">DSM 18785</strain>
    </source>
</reference>
<sequence length="515" mass="56083">MAESPRRRILAHVRLADICCVIGLALNFMWCSLEGHALRFAETAAQFQFPLNPRGFWLMGFCLLALLYLAVPHWLKRWENTLKGIVPLCGAAGTLAFATAPLQSAVPPLALGLAGLAVSGLGYFWFASRCFTLMARARSIMAIAWAIVAAVLLKTFLLPVATDLLDSEAQVVFACAIPILSSLLLWIAQLSLGVTAVFSLARPMRAGRLSLPAQRNFILLLILSAFLLATVRRLSFWGTWGETSTFSIAPLWGLPELAIMAACLAAFVWGAFARTASLPVAFRFQPAIVVVVTGLFIAAMAQPAQNVLVSTAVAIIIHVDEACAYLLFWTVVALSLDTLDIPPFRVLGIGGLIYAGSSLIWVAAGSHIADMGGALVTLAAYVGIMALMWYTYRETKISTDESGRHEDGYSPQVPNTDRGREELEDPGSITDSIAERCEVLSERYHLTHREKEVLSLLAQGRTRAYIQEELVLSVSTVKTHISHIYAKLGVHDRQGVMDLVLKKESDDSETSPRAL</sequence>
<feature type="transmembrane region" description="Helical" evidence="5">
    <location>
        <begin position="284"/>
        <end position="301"/>
    </location>
</feature>
<evidence type="ECO:0000256" key="1">
    <source>
        <dbReference type="ARBA" id="ARBA00023015"/>
    </source>
</evidence>
<keyword evidence="5" id="KW-1133">Transmembrane helix</keyword>
<dbReference type="InterPro" id="IPR000792">
    <property type="entry name" value="Tscrpt_reg_LuxR_C"/>
</dbReference>
<feature type="region of interest" description="Disordered" evidence="4">
    <location>
        <begin position="400"/>
        <end position="426"/>
    </location>
</feature>
<feature type="transmembrane region" description="Helical" evidence="5">
    <location>
        <begin position="108"/>
        <end position="127"/>
    </location>
</feature>
<proteinExistence type="predicted"/>
<dbReference type="RefSeq" id="WP_117283444.1">
    <property type="nucleotide sequence ID" value="NZ_JAMTCE010000003.1"/>
</dbReference>
<feature type="domain" description="HTH luxR-type" evidence="6">
    <location>
        <begin position="439"/>
        <end position="504"/>
    </location>
</feature>
<evidence type="ECO:0000313" key="7">
    <source>
        <dbReference type="EMBL" id="RNL38944.1"/>
    </source>
</evidence>
<evidence type="ECO:0000256" key="4">
    <source>
        <dbReference type="SAM" id="MobiDB-lite"/>
    </source>
</evidence>
<feature type="transmembrane region" description="Helical" evidence="5">
    <location>
        <begin position="307"/>
        <end position="334"/>
    </location>
</feature>
<keyword evidence="3" id="KW-0804">Transcription</keyword>
<dbReference type="EMBL" id="QICA01000004">
    <property type="protein sequence ID" value="RNL38944.1"/>
    <property type="molecule type" value="Genomic_DNA"/>
</dbReference>
<organism evidence="7 8">
    <name type="scientific">Adlercreutzia equolifaciens subsp. celatus DSM 18785</name>
    <dbReference type="NCBI Taxonomy" id="1121021"/>
    <lineage>
        <taxon>Bacteria</taxon>
        <taxon>Bacillati</taxon>
        <taxon>Actinomycetota</taxon>
        <taxon>Coriobacteriia</taxon>
        <taxon>Eggerthellales</taxon>
        <taxon>Eggerthellaceae</taxon>
        <taxon>Adlercreutzia</taxon>
    </lineage>
</organism>
<keyword evidence="8" id="KW-1185">Reference proteome</keyword>
<dbReference type="PRINTS" id="PR00038">
    <property type="entry name" value="HTHLUXR"/>
</dbReference>
<keyword evidence="5" id="KW-0812">Transmembrane</keyword>
<dbReference type="GO" id="GO:0006355">
    <property type="term" value="P:regulation of DNA-templated transcription"/>
    <property type="evidence" value="ECO:0007669"/>
    <property type="project" value="InterPro"/>
</dbReference>
<feature type="transmembrane region" description="Helical" evidence="5">
    <location>
        <begin position="171"/>
        <end position="201"/>
    </location>
</feature>
<evidence type="ECO:0000313" key="8">
    <source>
        <dbReference type="Proteomes" id="UP000278327"/>
    </source>
</evidence>
<protein>
    <recommendedName>
        <fullName evidence="6">HTH luxR-type domain-containing protein</fullName>
    </recommendedName>
</protein>
<dbReference type="SMART" id="SM00421">
    <property type="entry name" value="HTH_LUXR"/>
    <property type="match status" value="1"/>
</dbReference>
<dbReference type="InterPro" id="IPR036388">
    <property type="entry name" value="WH-like_DNA-bd_sf"/>
</dbReference>
<comment type="caution">
    <text evidence="7">The sequence shown here is derived from an EMBL/GenBank/DDBJ whole genome shotgun (WGS) entry which is preliminary data.</text>
</comment>
<feature type="transmembrane region" description="Helical" evidence="5">
    <location>
        <begin position="12"/>
        <end position="30"/>
    </location>
</feature>
<gene>
    <name evidence="7" type="ORF">DMP10_03505</name>
</gene>
<dbReference type="PANTHER" id="PTHR44688">
    <property type="entry name" value="DNA-BINDING TRANSCRIPTIONAL ACTIVATOR DEVR_DOSR"/>
    <property type="match status" value="1"/>
</dbReference>
<dbReference type="Gene3D" id="1.10.10.10">
    <property type="entry name" value="Winged helix-like DNA-binding domain superfamily/Winged helix DNA-binding domain"/>
    <property type="match status" value="1"/>
</dbReference>
<feature type="transmembrane region" description="Helical" evidence="5">
    <location>
        <begin position="56"/>
        <end position="75"/>
    </location>
</feature>
<feature type="transmembrane region" description="Helical" evidence="5">
    <location>
        <begin position="251"/>
        <end position="272"/>
    </location>
</feature>
<keyword evidence="2" id="KW-0238">DNA-binding</keyword>
<feature type="transmembrane region" description="Helical" evidence="5">
    <location>
        <begin position="139"/>
        <end position="159"/>
    </location>
</feature>
<evidence type="ECO:0000256" key="5">
    <source>
        <dbReference type="SAM" id="Phobius"/>
    </source>
</evidence>